<proteinExistence type="inferred from homology"/>
<feature type="region of interest" description="Disordered" evidence="8">
    <location>
        <begin position="57"/>
        <end position="173"/>
    </location>
</feature>
<reference evidence="10" key="2">
    <citation type="submission" date="2020-01" db="EMBL/GenBank/DDBJ databases">
        <authorList>
            <person name="Korhonen P.K.K."/>
            <person name="Guangxu M.G."/>
            <person name="Wang T.W."/>
            <person name="Stroehlein A.J.S."/>
            <person name="Young N.D."/>
            <person name="Ang C.-S.A."/>
            <person name="Fernando D.W.F."/>
            <person name="Lu H.L."/>
            <person name="Taylor S.T."/>
            <person name="Ehtesham M.E.M."/>
            <person name="Najaraj S.H.N."/>
            <person name="Harsha G.H.G."/>
            <person name="Madugundu A.M."/>
            <person name="Renuse S.R."/>
            <person name="Holt D.H."/>
            <person name="Pandey A.P."/>
            <person name="Papenfuss A.P."/>
            <person name="Gasser R.B.G."/>
            <person name="Fischer K.F."/>
        </authorList>
    </citation>
    <scope>NUCLEOTIDE SEQUENCE</scope>
    <source>
        <strain evidence="10">SSS_KF_BRIS2020</strain>
    </source>
</reference>
<dbReference type="PRINTS" id="PR00624">
    <property type="entry name" value="HISTONEH5"/>
</dbReference>
<comment type="similarity">
    <text evidence="7">Belongs to the histone H1/H5 family.</text>
</comment>
<dbReference type="InterPro" id="IPR036388">
    <property type="entry name" value="WH-like_DNA-bd_sf"/>
</dbReference>
<protein>
    <submittedName>
        <fullName evidence="10">Histone H1-II</fullName>
    </submittedName>
</protein>
<accession>A0A834RG94</accession>
<keyword evidence="5 7" id="KW-0238">DNA-binding</keyword>
<keyword evidence="4 7" id="KW-0158">Chromosome</keyword>
<evidence type="ECO:0000259" key="9">
    <source>
        <dbReference type="PROSITE" id="PS51504"/>
    </source>
</evidence>
<comment type="subcellular location">
    <subcellularLocation>
        <location evidence="3">Chromosome</location>
    </subcellularLocation>
    <subcellularLocation>
        <location evidence="2 7">Nucleus</location>
    </subcellularLocation>
</comment>
<dbReference type="Gene3D" id="1.10.10.10">
    <property type="entry name" value="Winged helix-like DNA-binding domain superfamily/Winged helix DNA-binding domain"/>
    <property type="match status" value="1"/>
</dbReference>
<dbReference type="GO" id="GO:0000786">
    <property type="term" value="C:nucleosome"/>
    <property type="evidence" value="ECO:0007669"/>
    <property type="project" value="InterPro"/>
</dbReference>
<evidence type="ECO:0000313" key="12">
    <source>
        <dbReference type="Proteomes" id="UP000070412"/>
    </source>
</evidence>
<feature type="compositionally biased region" description="Basic residues" evidence="8">
    <location>
        <begin position="158"/>
        <end position="173"/>
    </location>
</feature>
<name>A0A834RG94_SARSC</name>
<evidence type="ECO:0000256" key="2">
    <source>
        <dbReference type="ARBA" id="ARBA00004123"/>
    </source>
</evidence>
<sequence>MVKGAIKALKERNGSSVQAIKKYIQSNHTVDIEKLTPFIRKYLKSGVVKGELLQAKGKGASGSFKLNKAVSSGETKKPKKVVKPKESKPKTSKSKSEKSSISKSEKKAKKEKSIKKSSTPKKTKPSFEKASKKSSTPKSIKSSKPKAEKKKVAESKAKSSKSPKKTATKKPKK</sequence>
<reference evidence="11" key="3">
    <citation type="submission" date="2022-06" db="UniProtKB">
        <authorList>
            <consortium name="EnsemblMetazoa"/>
        </authorList>
    </citation>
    <scope>IDENTIFICATION</scope>
</reference>
<dbReference type="SUPFAM" id="SSF46785">
    <property type="entry name" value="Winged helix' DNA-binding domain"/>
    <property type="match status" value="1"/>
</dbReference>
<dbReference type="PROSITE" id="PS51504">
    <property type="entry name" value="H15"/>
    <property type="match status" value="1"/>
</dbReference>
<dbReference type="InterPro" id="IPR005819">
    <property type="entry name" value="H1/H5"/>
</dbReference>
<dbReference type="EnsemblMetazoa" id="SSS_5136s_mrna">
    <property type="protein sequence ID" value="KAF7494977.1"/>
    <property type="gene ID" value="SSS_5136"/>
</dbReference>
<dbReference type="GO" id="GO:0030527">
    <property type="term" value="F:structural constituent of chromatin"/>
    <property type="evidence" value="ECO:0007669"/>
    <property type="project" value="InterPro"/>
</dbReference>
<feature type="compositionally biased region" description="Basic residues" evidence="8">
    <location>
        <begin position="106"/>
        <end position="124"/>
    </location>
</feature>
<keyword evidence="12" id="KW-1185">Reference proteome</keyword>
<evidence type="ECO:0000256" key="5">
    <source>
        <dbReference type="ARBA" id="ARBA00023125"/>
    </source>
</evidence>
<dbReference type="InterPro" id="IPR005818">
    <property type="entry name" value="Histone_H1/H5_H15"/>
</dbReference>
<reference evidence="12" key="1">
    <citation type="journal article" date="2020" name="PLoS Negl. Trop. Dis.">
        <title>High-quality nuclear genome for Sarcoptes scabiei-A critical resource for a neglected parasite.</title>
        <authorList>
            <person name="Korhonen P.K."/>
            <person name="Gasser R.B."/>
            <person name="Ma G."/>
            <person name="Wang T."/>
            <person name="Stroehlein A.J."/>
            <person name="Young N.D."/>
            <person name="Ang C.S."/>
            <person name="Fernando D.D."/>
            <person name="Lu H.C."/>
            <person name="Taylor S."/>
            <person name="Reynolds S.L."/>
            <person name="Mofiz E."/>
            <person name="Najaraj S.H."/>
            <person name="Gowda H."/>
            <person name="Madugundu A."/>
            <person name="Renuse S."/>
            <person name="Holt D."/>
            <person name="Pandey A."/>
            <person name="Papenfuss A.T."/>
            <person name="Fischer K."/>
        </authorList>
    </citation>
    <scope>NUCLEOTIDE SEQUENCE [LARGE SCALE GENOMIC DNA]</scope>
</reference>
<evidence type="ECO:0000313" key="10">
    <source>
        <dbReference type="EMBL" id="KAF7494977.1"/>
    </source>
</evidence>
<feature type="domain" description="H15" evidence="9">
    <location>
        <begin position="1"/>
        <end position="68"/>
    </location>
</feature>
<evidence type="ECO:0000256" key="3">
    <source>
        <dbReference type="ARBA" id="ARBA00004286"/>
    </source>
</evidence>
<evidence type="ECO:0000313" key="11">
    <source>
        <dbReference type="EnsemblMetazoa" id="KAF7494977.1"/>
    </source>
</evidence>
<dbReference type="GO" id="GO:0003677">
    <property type="term" value="F:DNA binding"/>
    <property type="evidence" value="ECO:0007669"/>
    <property type="project" value="UniProtKB-KW"/>
</dbReference>
<evidence type="ECO:0000256" key="8">
    <source>
        <dbReference type="SAM" id="MobiDB-lite"/>
    </source>
</evidence>
<organism evidence="10">
    <name type="scientific">Sarcoptes scabiei</name>
    <name type="common">Itch mite</name>
    <name type="synonym">Acarus scabiei</name>
    <dbReference type="NCBI Taxonomy" id="52283"/>
    <lineage>
        <taxon>Eukaryota</taxon>
        <taxon>Metazoa</taxon>
        <taxon>Ecdysozoa</taxon>
        <taxon>Arthropoda</taxon>
        <taxon>Chelicerata</taxon>
        <taxon>Arachnida</taxon>
        <taxon>Acari</taxon>
        <taxon>Acariformes</taxon>
        <taxon>Sarcoptiformes</taxon>
        <taxon>Astigmata</taxon>
        <taxon>Psoroptidia</taxon>
        <taxon>Sarcoptoidea</taxon>
        <taxon>Sarcoptidae</taxon>
        <taxon>Sarcoptinae</taxon>
        <taxon>Sarcoptes</taxon>
    </lineage>
</organism>
<dbReference type="InterPro" id="IPR036390">
    <property type="entry name" value="WH_DNA-bd_sf"/>
</dbReference>
<dbReference type="FunFam" id="1.10.10.10:FF:000140">
    <property type="entry name" value="Histone H1.0"/>
    <property type="match status" value="1"/>
</dbReference>
<dbReference type="SMART" id="SM00526">
    <property type="entry name" value="H15"/>
    <property type="match status" value="1"/>
</dbReference>
<evidence type="ECO:0000256" key="6">
    <source>
        <dbReference type="ARBA" id="ARBA00023242"/>
    </source>
</evidence>
<evidence type="ECO:0000256" key="7">
    <source>
        <dbReference type="RuleBase" id="RU003894"/>
    </source>
</evidence>
<gene>
    <name evidence="10" type="ORF">SSS_5136</name>
</gene>
<dbReference type="OrthoDB" id="6437163at2759"/>
<dbReference type="GO" id="GO:0006334">
    <property type="term" value="P:nucleosome assembly"/>
    <property type="evidence" value="ECO:0007669"/>
    <property type="project" value="InterPro"/>
</dbReference>
<dbReference type="GO" id="GO:0005634">
    <property type="term" value="C:nucleus"/>
    <property type="evidence" value="ECO:0007669"/>
    <property type="project" value="UniProtKB-SubCell"/>
</dbReference>
<keyword evidence="6 7" id="KW-0539">Nucleus</keyword>
<comment type="function">
    <text evidence="1">Histones H1 are necessary for the condensation of nucleosome chains into higher-order structures.</text>
</comment>
<evidence type="ECO:0000256" key="4">
    <source>
        <dbReference type="ARBA" id="ARBA00022454"/>
    </source>
</evidence>
<evidence type="ECO:0000256" key="1">
    <source>
        <dbReference type="ARBA" id="ARBA00002809"/>
    </source>
</evidence>
<dbReference type="EMBL" id="WVUK01000051">
    <property type="protein sequence ID" value="KAF7494977.1"/>
    <property type="molecule type" value="Genomic_DNA"/>
</dbReference>
<dbReference type="CDD" id="cd00073">
    <property type="entry name" value="H15"/>
    <property type="match status" value="1"/>
</dbReference>
<dbReference type="Proteomes" id="UP000070412">
    <property type="component" value="Unassembled WGS sequence"/>
</dbReference>
<dbReference type="Pfam" id="PF00538">
    <property type="entry name" value="Linker_histone"/>
    <property type="match status" value="1"/>
</dbReference>
<feature type="compositionally biased region" description="Basic and acidic residues" evidence="8">
    <location>
        <begin position="83"/>
        <end position="105"/>
    </location>
</feature>
<dbReference type="AlphaFoldDB" id="A0A834RG94"/>